<dbReference type="InterPro" id="IPR000383">
    <property type="entry name" value="Xaa-Pro-like_dom"/>
</dbReference>
<dbReference type="SMART" id="SM00939">
    <property type="entry name" value="PepX_C"/>
    <property type="match status" value="1"/>
</dbReference>
<organism evidence="3 4">
    <name type="scientific">Ktedonobacter robiniae</name>
    <dbReference type="NCBI Taxonomy" id="2778365"/>
    <lineage>
        <taxon>Bacteria</taxon>
        <taxon>Bacillati</taxon>
        <taxon>Chloroflexota</taxon>
        <taxon>Ktedonobacteria</taxon>
        <taxon>Ktedonobacterales</taxon>
        <taxon>Ktedonobacteraceae</taxon>
        <taxon>Ktedonobacter</taxon>
    </lineage>
</organism>
<protein>
    <submittedName>
        <fullName evidence="3">Hydrolase</fullName>
    </submittedName>
</protein>
<keyword evidence="1 3" id="KW-0378">Hydrolase</keyword>
<proteinExistence type="predicted"/>
<dbReference type="SUPFAM" id="SSF53474">
    <property type="entry name" value="alpha/beta-Hydrolases"/>
    <property type="match status" value="1"/>
</dbReference>
<dbReference type="EMBL" id="BNJG01000001">
    <property type="protein sequence ID" value="GHO54406.1"/>
    <property type="molecule type" value="Genomic_DNA"/>
</dbReference>
<evidence type="ECO:0000313" key="3">
    <source>
        <dbReference type="EMBL" id="GHO54406.1"/>
    </source>
</evidence>
<dbReference type="Gene3D" id="1.10.3020.10">
    <property type="entry name" value="alpha-amino acid ester hydrolase ( Helical cap domain)"/>
    <property type="match status" value="1"/>
</dbReference>
<name>A0ABQ3UNZ9_9CHLR</name>
<dbReference type="Gene3D" id="2.60.120.260">
    <property type="entry name" value="Galactose-binding domain-like"/>
    <property type="match status" value="1"/>
</dbReference>
<dbReference type="Gene3D" id="3.40.50.1820">
    <property type="entry name" value="alpha/beta hydrolase"/>
    <property type="match status" value="1"/>
</dbReference>
<dbReference type="NCBIfam" id="TIGR00976">
    <property type="entry name" value="CocE_NonD"/>
    <property type="match status" value="1"/>
</dbReference>
<dbReference type="InterPro" id="IPR005674">
    <property type="entry name" value="CocE/Ser_esterase"/>
</dbReference>
<dbReference type="PANTHER" id="PTHR43056:SF10">
    <property type="entry name" value="COCE_NOND FAMILY, PUTATIVE (AFU_ORTHOLOGUE AFUA_7G00600)-RELATED"/>
    <property type="match status" value="1"/>
</dbReference>
<reference evidence="3 4" key="1">
    <citation type="journal article" date="2021" name="Int. J. Syst. Evol. Microbiol.">
        <title>Reticulibacter mediterranei gen. nov., sp. nov., within the new family Reticulibacteraceae fam. nov., and Ktedonospora formicarum gen. nov., sp. nov., Ktedonobacter robiniae sp. nov., Dictyobacter formicarum sp. nov. and Dictyobacter arantiisoli sp. nov., belonging to the class Ktedonobacteria.</title>
        <authorList>
            <person name="Yabe S."/>
            <person name="Zheng Y."/>
            <person name="Wang C.M."/>
            <person name="Sakai Y."/>
            <person name="Abe K."/>
            <person name="Yokota A."/>
            <person name="Donadio S."/>
            <person name="Cavaletti L."/>
            <person name="Monciardini P."/>
        </authorList>
    </citation>
    <scope>NUCLEOTIDE SEQUENCE [LARGE SCALE GENOMIC DNA]</scope>
    <source>
        <strain evidence="3 4">SOSP1-30</strain>
    </source>
</reference>
<dbReference type="InterPro" id="IPR008979">
    <property type="entry name" value="Galactose-bd-like_sf"/>
</dbReference>
<evidence type="ECO:0000256" key="1">
    <source>
        <dbReference type="ARBA" id="ARBA00022801"/>
    </source>
</evidence>
<dbReference type="PANTHER" id="PTHR43056">
    <property type="entry name" value="PEPTIDASE S9 PROLYL OLIGOPEPTIDASE"/>
    <property type="match status" value="1"/>
</dbReference>
<dbReference type="Proteomes" id="UP000654345">
    <property type="component" value="Unassembled WGS sequence"/>
</dbReference>
<dbReference type="SUPFAM" id="SSF49785">
    <property type="entry name" value="Galactose-binding domain-like"/>
    <property type="match status" value="1"/>
</dbReference>
<gene>
    <name evidence="3" type="ORF">KSB_28810</name>
</gene>
<comment type="caution">
    <text evidence="3">The sequence shown here is derived from an EMBL/GenBank/DDBJ whole genome shotgun (WGS) entry which is preliminary data.</text>
</comment>
<dbReference type="InterPro" id="IPR050585">
    <property type="entry name" value="Xaa-Pro_dipeptidyl-ppase/CocE"/>
</dbReference>
<dbReference type="RefSeq" id="WP_201371129.1">
    <property type="nucleotide sequence ID" value="NZ_BNJG01000001.1"/>
</dbReference>
<accession>A0ABQ3UNZ9</accession>
<dbReference type="InterPro" id="IPR013736">
    <property type="entry name" value="Xaa-Pro_dipept_C"/>
</dbReference>
<dbReference type="InterPro" id="IPR029058">
    <property type="entry name" value="AB_hydrolase_fold"/>
</dbReference>
<evidence type="ECO:0000313" key="4">
    <source>
        <dbReference type="Proteomes" id="UP000654345"/>
    </source>
</evidence>
<dbReference type="Pfam" id="PF02129">
    <property type="entry name" value="Peptidase_S15"/>
    <property type="match status" value="1"/>
</dbReference>
<dbReference type="Pfam" id="PF08530">
    <property type="entry name" value="PepX_C"/>
    <property type="match status" value="1"/>
</dbReference>
<dbReference type="GO" id="GO:0016787">
    <property type="term" value="F:hydrolase activity"/>
    <property type="evidence" value="ECO:0007669"/>
    <property type="project" value="UniProtKB-KW"/>
</dbReference>
<evidence type="ECO:0000259" key="2">
    <source>
        <dbReference type="SMART" id="SM00939"/>
    </source>
</evidence>
<sequence>MASNIRIAFDQRVPMRDGVTLSADIYFPPTGEQWPVILMRTPYVKANTGMLERAEAYVQRGYVFVGMDVRGRGDSEGEFTPYFNDGIDGYDAIEWLAAQPWSTSAVGTIGNSYPGRIQWLTALQSPPHLKAMIVGVTPSDPFVETPTGLASPMHLCWLHYVSGKVNQVMEAADWGSVYWHLPLLTMDERAGRPNRHWREDIEHPLLDEYWERICYQNKFDSINVPVLHISGWYDDEEIGTPLNFHGMTTRGATPEIRAGQRLLMGPWGHAVNTTSKLGEVDFGLGSLIDMRSEEIRWFDRWLKKKPQDLQEAPVRIFIMGENTWRDEQEWPLARTQWTHYYLHSGGNANSLFGDGMLSTHMPEGEEPIDEYRYDPVRPVPFISEPISSQIGGPDDYAAVERRDDVLVYVTEPLAEEVEVTGPVRLELYAESSAVDTDFTAKLVDVWPTGFRQRLCDGLIRARFRDGMDKPSLIESGKIYHYTIECWDTAQLFKKGHRIGLEVSSSAFPKYDRNLNTGAPLGKTSEYITAHQRIYHDAVHPSALVLPVVPKRNV</sequence>
<feature type="domain" description="Xaa-Pro dipeptidyl-peptidase C-terminal" evidence="2">
    <location>
        <begin position="295"/>
        <end position="544"/>
    </location>
</feature>
<keyword evidence="4" id="KW-1185">Reference proteome</keyword>